<proteinExistence type="predicted"/>
<name>A0ABX8EMR9_9ACTN</name>
<reference evidence="1 2" key="1">
    <citation type="submission" date="2021-05" db="EMBL/GenBank/DDBJ databases">
        <title>Complete genome of Nocardioides aquaticus KCTC 9944T isolated from meromictic and hypersaline Ekho Lake, Antarctica.</title>
        <authorList>
            <person name="Hwang K."/>
            <person name="Kim K.M."/>
            <person name="Choe H."/>
        </authorList>
    </citation>
    <scope>NUCLEOTIDE SEQUENCE [LARGE SCALE GENOMIC DNA]</scope>
    <source>
        <strain evidence="1 2">KCTC 9944</strain>
    </source>
</reference>
<dbReference type="RefSeq" id="WP_246535638.1">
    <property type="nucleotide sequence ID" value="NZ_BAAAHS010000176.1"/>
</dbReference>
<dbReference type="EMBL" id="CP075371">
    <property type="protein sequence ID" value="QVT81110.1"/>
    <property type="molecule type" value="Genomic_DNA"/>
</dbReference>
<evidence type="ECO:0000313" key="1">
    <source>
        <dbReference type="EMBL" id="QVT81110.1"/>
    </source>
</evidence>
<dbReference type="Proteomes" id="UP000679307">
    <property type="component" value="Chromosome"/>
</dbReference>
<gene>
    <name evidence="1" type="ORF">ENKNEFLB_03517</name>
</gene>
<keyword evidence="2" id="KW-1185">Reference proteome</keyword>
<accession>A0ABX8EMR9</accession>
<protein>
    <recommendedName>
        <fullName evidence="3">DUF3626 domain-containing protein</fullName>
    </recommendedName>
</protein>
<organism evidence="1 2">
    <name type="scientific">Nocardioides aquaticus</name>
    <dbReference type="NCBI Taxonomy" id="160826"/>
    <lineage>
        <taxon>Bacteria</taxon>
        <taxon>Bacillati</taxon>
        <taxon>Actinomycetota</taxon>
        <taxon>Actinomycetes</taxon>
        <taxon>Propionibacteriales</taxon>
        <taxon>Nocardioidaceae</taxon>
        <taxon>Nocardioides</taxon>
    </lineage>
</organism>
<dbReference type="InterPro" id="IPR022074">
    <property type="entry name" value="DUF3626"/>
</dbReference>
<sequence>MTRPDTVDPTGRALAHVAARSDPAAPALDRDLRVTLGFHPDRRAARGGPTLLESLAQDGVYRSQFETGTSNGGLTAHRGGARWRWEQEIFGGAYDAAPASARPRYGALDRPGGPGPGGAPRFGSAHLRLREEVLDRATFCFPDSALAPTAFATAAHFDLWPLVATWDARPLTDEVEAGPGGRLDAYVEAHVHGPVLLAGDVEALVLDPCWRGTATDRQAGLLGVPVEWHEGRRLSVAELARHPAYRGPETVEVGLRVAQDGLLDARVIGHAVEAGAEDPQQLKRVWHHVARWGEAVEPR</sequence>
<dbReference type="Pfam" id="PF12294">
    <property type="entry name" value="DUF3626"/>
    <property type="match status" value="2"/>
</dbReference>
<evidence type="ECO:0008006" key="3">
    <source>
        <dbReference type="Google" id="ProtNLM"/>
    </source>
</evidence>
<evidence type="ECO:0000313" key="2">
    <source>
        <dbReference type="Proteomes" id="UP000679307"/>
    </source>
</evidence>